<keyword evidence="4 7" id="KW-0547">Nucleotide-binding</keyword>
<keyword evidence="3 7" id="KW-0819">tRNA processing</keyword>
<comment type="caution">
    <text evidence="11">The sequence shown here is derived from an EMBL/GenBank/DDBJ whole genome shotgun (WGS) entry which is preliminary data.</text>
</comment>
<dbReference type="InterPro" id="IPR011063">
    <property type="entry name" value="TilS/TtcA_N"/>
</dbReference>
<proteinExistence type="inferred from homology"/>
<protein>
    <recommendedName>
        <fullName evidence="7">tRNA(Ile)-lysidine synthase</fullName>
        <ecNumber evidence="7">6.3.4.19</ecNumber>
    </recommendedName>
    <alternativeName>
        <fullName evidence="7">tRNA(Ile)-2-lysyl-cytidine synthase</fullName>
    </alternativeName>
    <alternativeName>
        <fullName evidence="7">tRNA(Ile)-lysidine synthetase</fullName>
    </alternativeName>
</protein>
<comment type="function">
    <text evidence="7">Ligates lysine onto the cytidine present at position 34 of the AUA codon-specific tRNA(Ile) that contains the anticodon CAU, in an ATP-dependent manner. Cytidine is converted to lysidine, thus changing the amino acid specificity of the tRNA from methionine to isoleucine.</text>
</comment>
<evidence type="ECO:0000256" key="8">
    <source>
        <dbReference type="SAM" id="MobiDB-lite"/>
    </source>
</evidence>
<evidence type="ECO:0000256" key="2">
    <source>
        <dbReference type="ARBA" id="ARBA00022598"/>
    </source>
</evidence>
<dbReference type="InterPro" id="IPR012094">
    <property type="entry name" value="tRNA_Ile_lys_synt"/>
</dbReference>
<feature type="domain" description="tRNA(Ile)-lysidine synthase substrate-binding" evidence="10">
    <location>
        <begin position="267"/>
        <end position="345"/>
    </location>
</feature>
<keyword evidence="12" id="KW-1185">Reference proteome</keyword>
<evidence type="ECO:0000313" key="11">
    <source>
        <dbReference type="EMBL" id="SMO53561.1"/>
    </source>
</evidence>
<feature type="binding site" evidence="7">
    <location>
        <begin position="58"/>
        <end position="63"/>
    </location>
    <ligand>
        <name>ATP</name>
        <dbReference type="ChEBI" id="CHEBI:30616"/>
    </ligand>
</feature>
<dbReference type="InterPro" id="IPR014729">
    <property type="entry name" value="Rossmann-like_a/b/a_fold"/>
</dbReference>
<evidence type="ECO:0000256" key="4">
    <source>
        <dbReference type="ARBA" id="ARBA00022741"/>
    </source>
</evidence>
<dbReference type="InterPro" id="IPR015262">
    <property type="entry name" value="tRNA_Ile_lys_synt_subst-bd"/>
</dbReference>
<dbReference type="EMBL" id="FXTG01000002">
    <property type="protein sequence ID" value="SMO53561.1"/>
    <property type="molecule type" value="Genomic_DNA"/>
</dbReference>
<dbReference type="Pfam" id="PF01171">
    <property type="entry name" value="ATP_bind_3"/>
    <property type="match status" value="1"/>
</dbReference>
<gene>
    <name evidence="7" type="primary">tilS</name>
    <name evidence="11" type="ORF">SAMN06265174_102210</name>
</gene>
<dbReference type="Proteomes" id="UP000315460">
    <property type="component" value="Unassembled WGS sequence"/>
</dbReference>
<name>A0ABY1MYM7_9ACTN</name>
<comment type="similarity">
    <text evidence="7">Belongs to the tRNA(Ile)-lysidine synthase family.</text>
</comment>
<dbReference type="PANTHER" id="PTHR43033:SF1">
    <property type="entry name" value="TRNA(ILE)-LYSIDINE SYNTHASE-RELATED"/>
    <property type="match status" value="1"/>
</dbReference>
<evidence type="ECO:0000313" key="12">
    <source>
        <dbReference type="Proteomes" id="UP000315460"/>
    </source>
</evidence>
<feature type="region of interest" description="Disordered" evidence="8">
    <location>
        <begin position="1"/>
        <end position="28"/>
    </location>
</feature>
<evidence type="ECO:0000259" key="9">
    <source>
        <dbReference type="Pfam" id="PF01171"/>
    </source>
</evidence>
<keyword evidence="5 7" id="KW-0067">ATP-binding</keyword>
<dbReference type="PANTHER" id="PTHR43033">
    <property type="entry name" value="TRNA(ILE)-LYSIDINE SYNTHASE-RELATED"/>
    <property type="match status" value="1"/>
</dbReference>
<evidence type="ECO:0000256" key="7">
    <source>
        <dbReference type="HAMAP-Rule" id="MF_01161"/>
    </source>
</evidence>
<evidence type="ECO:0000259" key="10">
    <source>
        <dbReference type="Pfam" id="PF09179"/>
    </source>
</evidence>
<organism evidence="11 12">
    <name type="scientific">Dietzia kunjamensis subsp. schimae</name>
    <dbReference type="NCBI Taxonomy" id="498198"/>
    <lineage>
        <taxon>Bacteria</taxon>
        <taxon>Bacillati</taxon>
        <taxon>Actinomycetota</taxon>
        <taxon>Actinomycetes</taxon>
        <taxon>Mycobacteriales</taxon>
        <taxon>Dietziaceae</taxon>
        <taxon>Dietzia</taxon>
    </lineage>
</organism>
<keyword evidence="2 7" id="KW-0436">Ligase</keyword>
<evidence type="ECO:0000256" key="1">
    <source>
        <dbReference type="ARBA" id="ARBA00022490"/>
    </source>
</evidence>
<evidence type="ECO:0000256" key="5">
    <source>
        <dbReference type="ARBA" id="ARBA00022840"/>
    </source>
</evidence>
<reference evidence="11 12" key="1">
    <citation type="submission" date="2017-05" db="EMBL/GenBank/DDBJ databases">
        <authorList>
            <person name="Varghese N."/>
            <person name="Submissions S."/>
        </authorList>
    </citation>
    <scope>NUCLEOTIDE SEQUENCE [LARGE SCALE GENOMIC DNA]</scope>
    <source>
        <strain evidence="11 12">DSM 45139</strain>
    </source>
</reference>
<dbReference type="SUPFAM" id="SSF52402">
    <property type="entry name" value="Adenine nucleotide alpha hydrolases-like"/>
    <property type="match status" value="1"/>
</dbReference>
<sequence length="357" mass="36730">MVAADPARRHPARTGGDRPGPAWTGPAWTGPAWTVRAALRAFRRAHPELGDEVCVGLSGGADSLALTAAATAEFAAVTALVVDHGLQEGSDAVAREAAAAARGLGAEAEVLVVVVDQRGSGPEAAARAARYTALDTARRGRPVLLAHTLDDQAETVLLGLGRGSGARSLRGMAPWDAPWGRPLLGVRAADTRAACRDLGLGFWEDPHNTDPAFTRVRLRHEVLPLLEDVLGGGVAEGLARTASLLGVDDDELDRLAAAVPVGSDGALEVSRLEPLPTAVLTRVLRRWLLARGVTSPTYAHLTAVAALVTDWRGQGGVAVGGTGPAGAGGAGPSARLVARRRRGKVVLENDRASGAGT</sequence>
<dbReference type="NCBIfam" id="TIGR02432">
    <property type="entry name" value="lysidine_TilS_N"/>
    <property type="match status" value="1"/>
</dbReference>
<feature type="domain" description="tRNA(Ile)-lysidine/2-thiocytidine synthase N-terminal" evidence="9">
    <location>
        <begin position="53"/>
        <end position="221"/>
    </location>
</feature>
<dbReference type="Gene3D" id="1.20.59.20">
    <property type="match status" value="1"/>
</dbReference>
<dbReference type="InterPro" id="IPR012795">
    <property type="entry name" value="tRNA_Ile_lys_synt_N"/>
</dbReference>
<evidence type="ECO:0000256" key="6">
    <source>
        <dbReference type="ARBA" id="ARBA00048539"/>
    </source>
</evidence>
<dbReference type="HAMAP" id="MF_01161">
    <property type="entry name" value="tRNA_Ile_lys_synt"/>
    <property type="match status" value="1"/>
</dbReference>
<accession>A0ABY1MYM7</accession>
<comment type="catalytic activity">
    <reaction evidence="6 7">
        <text>cytidine(34) in tRNA(Ile2) + L-lysine + ATP = lysidine(34) in tRNA(Ile2) + AMP + diphosphate + H(+)</text>
        <dbReference type="Rhea" id="RHEA:43744"/>
        <dbReference type="Rhea" id="RHEA-COMP:10625"/>
        <dbReference type="Rhea" id="RHEA-COMP:10670"/>
        <dbReference type="ChEBI" id="CHEBI:15378"/>
        <dbReference type="ChEBI" id="CHEBI:30616"/>
        <dbReference type="ChEBI" id="CHEBI:32551"/>
        <dbReference type="ChEBI" id="CHEBI:33019"/>
        <dbReference type="ChEBI" id="CHEBI:82748"/>
        <dbReference type="ChEBI" id="CHEBI:83665"/>
        <dbReference type="ChEBI" id="CHEBI:456215"/>
        <dbReference type="EC" id="6.3.4.19"/>
    </reaction>
</comment>
<keyword evidence="1 7" id="KW-0963">Cytoplasm</keyword>
<comment type="domain">
    <text evidence="7">The N-terminal region contains the highly conserved SGGXDS motif, predicted to be a P-loop motif involved in ATP binding.</text>
</comment>
<dbReference type="CDD" id="cd01992">
    <property type="entry name" value="TilS_N"/>
    <property type="match status" value="1"/>
</dbReference>
<dbReference type="EC" id="6.3.4.19" evidence="7"/>
<dbReference type="SUPFAM" id="SSF82829">
    <property type="entry name" value="MesJ substrate recognition domain-like"/>
    <property type="match status" value="1"/>
</dbReference>
<dbReference type="Pfam" id="PF09179">
    <property type="entry name" value="TilS"/>
    <property type="match status" value="1"/>
</dbReference>
<comment type="subcellular location">
    <subcellularLocation>
        <location evidence="7">Cytoplasm</location>
    </subcellularLocation>
</comment>
<evidence type="ECO:0000256" key="3">
    <source>
        <dbReference type="ARBA" id="ARBA00022694"/>
    </source>
</evidence>
<dbReference type="Gene3D" id="3.40.50.620">
    <property type="entry name" value="HUPs"/>
    <property type="match status" value="1"/>
</dbReference>